<dbReference type="EMBL" id="CAJVCH010000292">
    <property type="protein sequence ID" value="CAG7631443.1"/>
    <property type="molecule type" value="Genomic_DNA"/>
</dbReference>
<protein>
    <submittedName>
        <fullName evidence="1">Uncharacterized protein</fullName>
    </submittedName>
</protein>
<feature type="non-terminal residue" evidence="1">
    <location>
        <position position="1"/>
    </location>
</feature>
<comment type="caution">
    <text evidence="1">The sequence shown here is derived from an EMBL/GenBank/DDBJ whole genome shotgun (WGS) entry which is preliminary data.</text>
</comment>
<evidence type="ECO:0000313" key="2">
    <source>
        <dbReference type="Proteomes" id="UP000708208"/>
    </source>
</evidence>
<evidence type="ECO:0000313" key="1">
    <source>
        <dbReference type="EMBL" id="CAG7631443.1"/>
    </source>
</evidence>
<gene>
    <name evidence="1" type="ORF">AFUS01_LOCUS118</name>
</gene>
<feature type="non-terminal residue" evidence="1">
    <location>
        <position position="117"/>
    </location>
</feature>
<organism evidence="1 2">
    <name type="scientific">Allacma fusca</name>
    <dbReference type="NCBI Taxonomy" id="39272"/>
    <lineage>
        <taxon>Eukaryota</taxon>
        <taxon>Metazoa</taxon>
        <taxon>Ecdysozoa</taxon>
        <taxon>Arthropoda</taxon>
        <taxon>Hexapoda</taxon>
        <taxon>Collembola</taxon>
        <taxon>Symphypleona</taxon>
        <taxon>Sminthuridae</taxon>
        <taxon>Allacma</taxon>
    </lineage>
</organism>
<accession>A0A8J2J1F5</accession>
<name>A0A8J2J1F5_9HEXA</name>
<dbReference type="Proteomes" id="UP000708208">
    <property type="component" value="Unassembled WGS sequence"/>
</dbReference>
<reference evidence="1" key="1">
    <citation type="submission" date="2021-06" db="EMBL/GenBank/DDBJ databases">
        <authorList>
            <person name="Hodson N. C."/>
            <person name="Mongue J. A."/>
            <person name="Jaron S. K."/>
        </authorList>
    </citation>
    <scope>NUCLEOTIDE SEQUENCE</scope>
</reference>
<proteinExistence type="predicted"/>
<keyword evidence="2" id="KW-1185">Reference proteome</keyword>
<sequence>CYYTNISDETEHEVLAIDDSDSDSGDDEKSNHVVHDGYIHAIHGQNVFARFEKFHRTYNNSPVNVTFKQRRTNNKRQHHAVEMARSCLGENFLFPLEGILDIRPPKIQFMEASPNVQ</sequence>
<dbReference type="AlphaFoldDB" id="A0A8J2J1F5"/>